<evidence type="ECO:0000313" key="1">
    <source>
        <dbReference type="EMBL" id="MBO1428453.1"/>
    </source>
</evidence>
<evidence type="ECO:0000313" key="2">
    <source>
        <dbReference type="Proteomes" id="UP000692816"/>
    </source>
</evidence>
<dbReference type="RefSeq" id="WP_207830338.1">
    <property type="nucleotide sequence ID" value="NZ_CP088282.1"/>
</dbReference>
<comment type="caution">
    <text evidence="1">The sequence shown here is derived from an EMBL/GenBank/DDBJ whole genome shotgun (WGS) entry which is preliminary data.</text>
</comment>
<dbReference type="EMBL" id="JAGEPA010000001">
    <property type="protein sequence ID" value="MBO1428453.1"/>
    <property type="molecule type" value="Genomic_DNA"/>
</dbReference>
<gene>
    <name evidence="1" type="ORF">J4P68_03280</name>
</gene>
<protein>
    <submittedName>
        <fullName evidence="1">Uncharacterized protein</fullName>
    </submittedName>
</protein>
<name>A0ABS3MAN5_9BRAD</name>
<proteinExistence type="predicted"/>
<organism evidence="1 2">
    <name type="scientific">Bradyrhizobium quebecense</name>
    <dbReference type="NCBI Taxonomy" id="2748629"/>
    <lineage>
        <taxon>Bacteria</taxon>
        <taxon>Pseudomonadati</taxon>
        <taxon>Pseudomonadota</taxon>
        <taxon>Alphaproteobacteria</taxon>
        <taxon>Hyphomicrobiales</taxon>
        <taxon>Nitrobacteraceae</taxon>
        <taxon>Bradyrhizobium</taxon>
    </lineage>
</organism>
<accession>A0ABS3MAN5</accession>
<sequence>MRAIESIASLCLAVARRCREIANQVRRSELAWLAASAAAQTRTLMLSCATRHERAMAYQWRVHDCHRGRRCCAAQEIIAVAKNSASRPRGASSGTCEVTENLLILLSDLSAPSWHAF</sequence>
<dbReference type="Proteomes" id="UP000692816">
    <property type="component" value="Unassembled WGS sequence"/>
</dbReference>
<reference evidence="1" key="1">
    <citation type="journal article" date="2021" name="Int. J. Syst. Evol. Microbiol.">
        <title>Bradyrhizobium septentrionale sp. nov. (sv. septentrionale) and Bradyrhizobium quebecense sp. nov. (sv. septentrionale) associated with legumes native to Canada possess rearranged symbiosis genes and numerous insertion sequences.</title>
        <authorList>
            <person name="Bromfield E.S.P."/>
            <person name="Cloutier S."/>
        </authorList>
    </citation>
    <scope>NUCLEOTIDE SEQUENCE</scope>
    <source>
        <strain evidence="1">12S5</strain>
    </source>
</reference>
<keyword evidence="2" id="KW-1185">Reference proteome</keyword>